<dbReference type="Pfam" id="PF00543">
    <property type="entry name" value="P-II"/>
    <property type="match status" value="1"/>
</dbReference>
<dbReference type="OrthoDB" id="9802729at2"/>
<dbReference type="RefSeq" id="WP_024462595.1">
    <property type="nucleotide sequence ID" value="NZ_CP062939.1"/>
</dbReference>
<evidence type="ECO:0000313" key="6">
    <source>
        <dbReference type="Proteomes" id="UP000029055"/>
    </source>
</evidence>
<dbReference type="InterPro" id="IPR011322">
    <property type="entry name" value="N-reg_PII-like_a/b"/>
</dbReference>
<dbReference type="PANTHER" id="PTHR30115">
    <property type="entry name" value="NITROGEN REGULATORY PROTEIN P-II"/>
    <property type="match status" value="1"/>
</dbReference>
<evidence type="ECO:0000256" key="3">
    <source>
        <dbReference type="ARBA" id="ARBA00023163"/>
    </source>
</evidence>
<accession>A0A087EAJ7</accession>
<keyword evidence="6" id="KW-1185">Reference proteome</keyword>
<name>A0A087EAJ7_9BIFI</name>
<keyword evidence="4" id="KW-0535">Nitrogen fixation</keyword>
<keyword evidence="2" id="KW-0805">Transcription regulation</keyword>
<protein>
    <submittedName>
        <fullName evidence="5">Nitrogen fixation nifHD region glnB 1</fullName>
    </submittedName>
</protein>
<dbReference type="GO" id="GO:0030234">
    <property type="term" value="F:enzyme regulator activity"/>
    <property type="evidence" value="ECO:0007669"/>
    <property type="project" value="InterPro"/>
</dbReference>
<dbReference type="PANTHER" id="PTHR30115:SF13">
    <property type="entry name" value="PII-LIKE PROTEIN GLNBI"/>
    <property type="match status" value="1"/>
</dbReference>
<dbReference type="Gene3D" id="3.30.70.120">
    <property type="match status" value="1"/>
</dbReference>
<comment type="function">
    <text evidence="1">Could be involved in the regulation of nitrogen fixation.</text>
</comment>
<proteinExistence type="predicted"/>
<evidence type="ECO:0000313" key="5">
    <source>
        <dbReference type="EMBL" id="KFJ04798.1"/>
    </source>
</evidence>
<dbReference type="SUPFAM" id="SSF54913">
    <property type="entry name" value="GlnB-like"/>
    <property type="match status" value="1"/>
</dbReference>
<organism evidence="5 6">
    <name type="scientific">Bifidobacterium subtile</name>
    <dbReference type="NCBI Taxonomy" id="77635"/>
    <lineage>
        <taxon>Bacteria</taxon>
        <taxon>Bacillati</taxon>
        <taxon>Actinomycetota</taxon>
        <taxon>Actinomycetes</taxon>
        <taxon>Bifidobacteriales</taxon>
        <taxon>Bifidobacteriaceae</taxon>
        <taxon>Bifidobacterium</taxon>
    </lineage>
</organism>
<dbReference type="SMART" id="SM00938">
    <property type="entry name" value="P-II"/>
    <property type="match status" value="1"/>
</dbReference>
<dbReference type="Proteomes" id="UP000029055">
    <property type="component" value="Unassembled WGS sequence"/>
</dbReference>
<evidence type="ECO:0000256" key="1">
    <source>
        <dbReference type="ARBA" id="ARBA00002440"/>
    </source>
</evidence>
<gene>
    <name evidence="5" type="ORF">BISU_0811</name>
</gene>
<dbReference type="PROSITE" id="PS51343">
    <property type="entry name" value="PII_GLNB_DOM"/>
    <property type="match status" value="1"/>
</dbReference>
<dbReference type="InterPro" id="IPR002187">
    <property type="entry name" value="N-reg_PII"/>
</dbReference>
<dbReference type="EMBL" id="JGZR01000003">
    <property type="protein sequence ID" value="KFJ04798.1"/>
    <property type="molecule type" value="Genomic_DNA"/>
</dbReference>
<dbReference type="GO" id="GO:0005829">
    <property type="term" value="C:cytosol"/>
    <property type="evidence" value="ECO:0007669"/>
    <property type="project" value="TreeGrafter"/>
</dbReference>
<dbReference type="STRING" id="77635.BISU_0811"/>
<keyword evidence="3" id="KW-0804">Transcription</keyword>
<comment type="caution">
    <text evidence="5">The sequence shown here is derived from an EMBL/GenBank/DDBJ whole genome shotgun (WGS) entry which is preliminary data.</text>
</comment>
<dbReference type="GO" id="GO:0006808">
    <property type="term" value="P:regulation of nitrogen utilization"/>
    <property type="evidence" value="ECO:0007669"/>
    <property type="project" value="InterPro"/>
</dbReference>
<sequence>MKMIEAILRPNKIEQTLESLQSSGFYAATRISVLGRGKQLGLKMGDVYYDEIPKDVLMMVVEDNQVQPVIAIIEKENRTSGEGLFGDGKIFVKPVEQSITISSGQQGL</sequence>
<dbReference type="InterPro" id="IPR015867">
    <property type="entry name" value="N-reg_PII/ATP_PRibTrfase_C"/>
</dbReference>
<dbReference type="AlphaFoldDB" id="A0A087EAJ7"/>
<reference evidence="5 6" key="1">
    <citation type="submission" date="2014-03" db="EMBL/GenBank/DDBJ databases">
        <title>Genomics of Bifidobacteria.</title>
        <authorList>
            <person name="Ventura M."/>
            <person name="Milani C."/>
            <person name="Lugli G.A."/>
        </authorList>
    </citation>
    <scope>NUCLEOTIDE SEQUENCE [LARGE SCALE GENOMIC DNA]</scope>
    <source>
        <strain evidence="5 6">LMG 11597</strain>
    </source>
</reference>
<dbReference type="PRINTS" id="PR00340">
    <property type="entry name" value="PIIGLNB"/>
</dbReference>
<evidence type="ECO:0000256" key="2">
    <source>
        <dbReference type="ARBA" id="ARBA00023015"/>
    </source>
</evidence>
<dbReference type="GO" id="GO:0005524">
    <property type="term" value="F:ATP binding"/>
    <property type="evidence" value="ECO:0007669"/>
    <property type="project" value="TreeGrafter"/>
</dbReference>
<evidence type="ECO:0000256" key="4">
    <source>
        <dbReference type="ARBA" id="ARBA00023231"/>
    </source>
</evidence>
<dbReference type="eggNOG" id="COG0347">
    <property type="taxonomic scope" value="Bacteria"/>
</dbReference>